<feature type="domain" description="CMP/dCMP-type deaminase" evidence="11">
    <location>
        <begin position="14"/>
        <end position="163"/>
    </location>
</feature>
<dbReference type="GO" id="GO:0005737">
    <property type="term" value="C:cytoplasm"/>
    <property type="evidence" value="ECO:0007669"/>
    <property type="project" value="TreeGrafter"/>
</dbReference>
<dbReference type="Proteomes" id="UP000507470">
    <property type="component" value="Unassembled WGS sequence"/>
</dbReference>
<name>A0A6J8AHL3_MYTCO</name>
<feature type="binding site" evidence="10">
    <location>
        <position position="110"/>
    </location>
    <ligand>
        <name>Zn(2+)</name>
        <dbReference type="ChEBI" id="CHEBI:29105"/>
        <note>catalytic</note>
    </ligand>
</feature>
<dbReference type="GO" id="GO:0006220">
    <property type="term" value="P:pyrimidine nucleotide metabolic process"/>
    <property type="evidence" value="ECO:0007669"/>
    <property type="project" value="InterPro"/>
</dbReference>
<keyword evidence="13" id="KW-1185">Reference proteome</keyword>
<evidence type="ECO:0000256" key="6">
    <source>
        <dbReference type="ARBA" id="ARBA00022833"/>
    </source>
</evidence>
<evidence type="ECO:0000256" key="10">
    <source>
        <dbReference type="PIRSR" id="PIRSR006019-2"/>
    </source>
</evidence>
<dbReference type="OrthoDB" id="6710946at2759"/>
<evidence type="ECO:0000256" key="4">
    <source>
        <dbReference type="ARBA" id="ARBA00022727"/>
    </source>
</evidence>
<keyword evidence="3 10" id="KW-0479">Metal-binding</keyword>
<feature type="binding site" evidence="10">
    <location>
        <position position="113"/>
    </location>
    <ligand>
        <name>Zn(2+)</name>
        <dbReference type="ChEBI" id="CHEBI:29105"/>
        <note>catalytic</note>
    </ligand>
</feature>
<dbReference type="SUPFAM" id="SSF53927">
    <property type="entry name" value="Cytidine deaminase-like"/>
    <property type="match status" value="1"/>
</dbReference>
<comment type="similarity">
    <text evidence="2">Belongs to the cytidine and deoxycytidylate deaminase family.</text>
</comment>
<feature type="active site" description="Proton donor" evidence="9">
    <location>
        <position position="86"/>
    </location>
</feature>
<evidence type="ECO:0000256" key="9">
    <source>
        <dbReference type="PIRSR" id="PIRSR006019-1"/>
    </source>
</evidence>
<dbReference type="FunFam" id="3.40.140.10:FF:000021">
    <property type="entry name" value="Deoxycytidylate deaminase"/>
    <property type="match status" value="1"/>
</dbReference>
<dbReference type="PROSITE" id="PS51747">
    <property type="entry name" value="CYT_DCMP_DEAMINASES_2"/>
    <property type="match status" value="1"/>
</dbReference>
<dbReference type="GO" id="GO:0008270">
    <property type="term" value="F:zinc ion binding"/>
    <property type="evidence" value="ECO:0007669"/>
    <property type="project" value="InterPro"/>
</dbReference>
<dbReference type="InterPro" id="IPR016192">
    <property type="entry name" value="APOBEC/CMP_deaminase_Zn-bd"/>
</dbReference>
<accession>A0A6J8AHL3</accession>
<evidence type="ECO:0000256" key="5">
    <source>
        <dbReference type="ARBA" id="ARBA00022801"/>
    </source>
</evidence>
<evidence type="ECO:0000313" key="13">
    <source>
        <dbReference type="Proteomes" id="UP000507470"/>
    </source>
</evidence>
<dbReference type="InterPro" id="IPR035105">
    <property type="entry name" value="Deoxycytidylate_deaminase_dom"/>
</dbReference>
<dbReference type="InterPro" id="IPR002125">
    <property type="entry name" value="CMP_dCMP_dom"/>
</dbReference>
<dbReference type="PIRSF" id="PIRSF006019">
    <property type="entry name" value="dCMP_deaminase"/>
    <property type="match status" value="1"/>
</dbReference>
<dbReference type="GO" id="GO:0009165">
    <property type="term" value="P:nucleotide biosynthetic process"/>
    <property type="evidence" value="ECO:0007669"/>
    <property type="project" value="UniProtKB-KW"/>
</dbReference>
<dbReference type="AlphaFoldDB" id="A0A6J8AHL3"/>
<dbReference type="CDD" id="cd01286">
    <property type="entry name" value="deoxycytidylate_deaminase"/>
    <property type="match status" value="1"/>
</dbReference>
<dbReference type="EC" id="3.5.4.12" evidence="7"/>
<keyword evidence="5 12" id="KW-0378">Hydrolase</keyword>
<organism evidence="12 13">
    <name type="scientific">Mytilus coruscus</name>
    <name type="common">Sea mussel</name>
    <dbReference type="NCBI Taxonomy" id="42192"/>
    <lineage>
        <taxon>Eukaryota</taxon>
        <taxon>Metazoa</taxon>
        <taxon>Spiralia</taxon>
        <taxon>Lophotrochozoa</taxon>
        <taxon>Mollusca</taxon>
        <taxon>Bivalvia</taxon>
        <taxon>Autobranchia</taxon>
        <taxon>Pteriomorphia</taxon>
        <taxon>Mytilida</taxon>
        <taxon>Mytiloidea</taxon>
        <taxon>Mytilidae</taxon>
        <taxon>Mytilinae</taxon>
        <taxon>Mytilus</taxon>
    </lineage>
</organism>
<dbReference type="EMBL" id="CACVKT020001387">
    <property type="protein sequence ID" value="CAC5367791.1"/>
    <property type="molecule type" value="Genomic_DNA"/>
</dbReference>
<dbReference type="Gene3D" id="3.40.140.10">
    <property type="entry name" value="Cytidine Deaminase, domain 2"/>
    <property type="match status" value="1"/>
</dbReference>
<gene>
    <name evidence="12" type="ORF">MCOR_7564</name>
</gene>
<keyword evidence="4" id="KW-0545">Nucleotide biosynthesis</keyword>
<evidence type="ECO:0000256" key="3">
    <source>
        <dbReference type="ARBA" id="ARBA00022723"/>
    </source>
</evidence>
<dbReference type="InterPro" id="IPR016473">
    <property type="entry name" value="dCMP_deaminase"/>
</dbReference>
<evidence type="ECO:0000259" key="11">
    <source>
        <dbReference type="PROSITE" id="PS51747"/>
    </source>
</evidence>
<evidence type="ECO:0000256" key="8">
    <source>
        <dbReference type="ARBA" id="ARBA00041763"/>
    </source>
</evidence>
<proteinExistence type="inferred from homology"/>
<keyword evidence="6 10" id="KW-0862">Zinc</keyword>
<evidence type="ECO:0000313" key="12">
    <source>
        <dbReference type="EMBL" id="CAC5367791.1"/>
    </source>
</evidence>
<comment type="cofactor">
    <cofactor evidence="1 10">
        <name>Zn(2+)</name>
        <dbReference type="ChEBI" id="CHEBI:29105"/>
    </cofactor>
</comment>
<dbReference type="InterPro" id="IPR015517">
    <property type="entry name" value="dCMP_deaminase-rel"/>
</dbReference>
<feature type="binding site" evidence="10">
    <location>
        <position position="84"/>
    </location>
    <ligand>
        <name>Zn(2+)</name>
        <dbReference type="ChEBI" id="CHEBI:29105"/>
        <note>catalytic</note>
    </ligand>
</feature>
<dbReference type="GO" id="GO:0004132">
    <property type="term" value="F:dCMP deaminase activity"/>
    <property type="evidence" value="ECO:0007669"/>
    <property type="project" value="UniProtKB-EC"/>
</dbReference>
<evidence type="ECO:0000256" key="2">
    <source>
        <dbReference type="ARBA" id="ARBA00006576"/>
    </source>
</evidence>
<evidence type="ECO:0000256" key="1">
    <source>
        <dbReference type="ARBA" id="ARBA00001947"/>
    </source>
</evidence>
<sequence>MDTDSNRKRQRYLTWDQYFMAVALVSAERSKDPVTQVGACIVNADNRIVGIGYNGMPNGCSDDDMPWGKNSKDILNTKKLYVCHAEMNAIVNKICADIRGCKMYVTLYPCNNCAKIIIQSGIKHVVYFDDKNRHKDEAKASQYMFDKAGITIRKYNSTSTQLNIGTLKSRL</sequence>
<dbReference type="PANTHER" id="PTHR11086:SF18">
    <property type="entry name" value="DEOXYCYTIDYLATE DEAMINASE"/>
    <property type="match status" value="1"/>
</dbReference>
<evidence type="ECO:0000256" key="7">
    <source>
        <dbReference type="ARBA" id="ARBA00038938"/>
    </source>
</evidence>
<dbReference type="InterPro" id="IPR016193">
    <property type="entry name" value="Cytidine_deaminase-like"/>
</dbReference>
<dbReference type="PROSITE" id="PS00903">
    <property type="entry name" value="CYT_DCMP_DEAMINASES_1"/>
    <property type="match status" value="1"/>
</dbReference>
<reference evidence="12 13" key="1">
    <citation type="submission" date="2020-06" db="EMBL/GenBank/DDBJ databases">
        <authorList>
            <person name="Li R."/>
            <person name="Bekaert M."/>
        </authorList>
    </citation>
    <scope>NUCLEOTIDE SEQUENCE [LARGE SCALE GENOMIC DNA]</scope>
    <source>
        <strain evidence="13">wild</strain>
    </source>
</reference>
<dbReference type="Pfam" id="PF00383">
    <property type="entry name" value="dCMP_cyt_deam_1"/>
    <property type="match status" value="1"/>
</dbReference>
<dbReference type="PANTHER" id="PTHR11086">
    <property type="entry name" value="DEOXYCYTIDYLATE DEAMINASE-RELATED"/>
    <property type="match status" value="1"/>
</dbReference>
<protein>
    <recommendedName>
        <fullName evidence="8">dCMP deaminase</fullName>
        <ecNumber evidence="7">3.5.4.12</ecNumber>
    </recommendedName>
    <alternativeName>
        <fullName evidence="8">dCMP deaminase</fullName>
    </alternativeName>
</protein>